<accession>A0A9W6ZVH7</accession>
<evidence type="ECO:0000313" key="9">
    <source>
        <dbReference type="Proteomes" id="UP001165085"/>
    </source>
</evidence>
<proteinExistence type="predicted"/>
<evidence type="ECO:0000256" key="4">
    <source>
        <dbReference type="ARBA" id="ARBA00022737"/>
    </source>
</evidence>
<dbReference type="InterPro" id="IPR036322">
    <property type="entry name" value="WD40_repeat_dom_sf"/>
</dbReference>
<reference evidence="9" key="1">
    <citation type="journal article" date="2023" name="Commun. Biol.">
        <title>Genome analysis of Parmales, the sister group of diatoms, reveals the evolutionary specialization of diatoms from phago-mixotrophs to photoautotrophs.</title>
        <authorList>
            <person name="Ban H."/>
            <person name="Sato S."/>
            <person name="Yoshikawa S."/>
            <person name="Yamada K."/>
            <person name="Nakamura Y."/>
            <person name="Ichinomiya M."/>
            <person name="Sato N."/>
            <person name="Blanc-Mathieu R."/>
            <person name="Endo H."/>
            <person name="Kuwata A."/>
            <person name="Ogata H."/>
        </authorList>
    </citation>
    <scope>NUCLEOTIDE SEQUENCE [LARGE SCALE GENOMIC DNA]</scope>
    <source>
        <strain evidence="9">NIES 3701</strain>
    </source>
</reference>
<keyword evidence="2 6" id="KW-0853">WD repeat</keyword>
<evidence type="ECO:0000313" key="8">
    <source>
        <dbReference type="EMBL" id="GMH61244.1"/>
    </source>
</evidence>
<keyword evidence="5" id="KW-0539">Nucleus</keyword>
<keyword evidence="4" id="KW-0677">Repeat</keyword>
<dbReference type="GO" id="GO:0005829">
    <property type="term" value="C:cytosol"/>
    <property type="evidence" value="ECO:0007669"/>
    <property type="project" value="TreeGrafter"/>
</dbReference>
<dbReference type="GO" id="GO:0043527">
    <property type="term" value="C:tRNA methyltransferase complex"/>
    <property type="evidence" value="ECO:0007669"/>
    <property type="project" value="TreeGrafter"/>
</dbReference>
<dbReference type="PROSITE" id="PS50294">
    <property type="entry name" value="WD_REPEATS_REGION"/>
    <property type="match status" value="1"/>
</dbReference>
<evidence type="ECO:0000256" key="2">
    <source>
        <dbReference type="ARBA" id="ARBA00022574"/>
    </source>
</evidence>
<feature type="repeat" description="WD" evidence="6">
    <location>
        <begin position="191"/>
        <end position="230"/>
    </location>
</feature>
<evidence type="ECO:0000256" key="6">
    <source>
        <dbReference type="PROSITE-ProRule" id="PRU00221"/>
    </source>
</evidence>
<dbReference type="GO" id="GO:0005634">
    <property type="term" value="C:nucleus"/>
    <property type="evidence" value="ECO:0007669"/>
    <property type="project" value="UniProtKB-SubCell"/>
</dbReference>
<evidence type="ECO:0000256" key="3">
    <source>
        <dbReference type="ARBA" id="ARBA00022694"/>
    </source>
</evidence>
<dbReference type="SMART" id="SM00320">
    <property type="entry name" value="WD40"/>
    <property type="match status" value="4"/>
</dbReference>
<comment type="caution">
    <text evidence="8">The sequence shown here is derived from an EMBL/GenBank/DDBJ whole genome shotgun (WGS) entry which is preliminary data.</text>
</comment>
<name>A0A9W6ZVH7_9STRA</name>
<keyword evidence="3" id="KW-0819">tRNA processing</keyword>
<comment type="subcellular location">
    <subcellularLocation>
        <location evidence="1">Nucleus</location>
    </subcellularLocation>
</comment>
<evidence type="ECO:0000256" key="5">
    <source>
        <dbReference type="ARBA" id="ARBA00023242"/>
    </source>
</evidence>
<dbReference type="OrthoDB" id="371245at2759"/>
<dbReference type="Proteomes" id="UP001165085">
    <property type="component" value="Unassembled WGS sequence"/>
</dbReference>
<evidence type="ECO:0008006" key="10">
    <source>
        <dbReference type="Google" id="ProtNLM"/>
    </source>
</evidence>
<dbReference type="SUPFAM" id="SSF50978">
    <property type="entry name" value="WD40 repeat-like"/>
    <property type="match status" value="1"/>
</dbReference>
<dbReference type="InterPro" id="IPR028884">
    <property type="entry name" value="Trm82"/>
</dbReference>
<dbReference type="Pfam" id="PF00400">
    <property type="entry name" value="WD40"/>
    <property type="match status" value="2"/>
</dbReference>
<protein>
    <recommendedName>
        <fullName evidence="10">WD repeat-containing protein 4 homolog</fullName>
    </recommendedName>
</protein>
<dbReference type="Gene3D" id="2.130.10.10">
    <property type="entry name" value="YVTN repeat-like/Quinoprotein amine dehydrogenase"/>
    <property type="match status" value="1"/>
</dbReference>
<dbReference type="InterPro" id="IPR015943">
    <property type="entry name" value="WD40/YVTN_repeat-like_dom_sf"/>
</dbReference>
<dbReference type="GO" id="GO:0036265">
    <property type="term" value="P:RNA (guanine-N7)-methylation"/>
    <property type="evidence" value="ECO:0007669"/>
    <property type="project" value="InterPro"/>
</dbReference>
<feature type="region of interest" description="Disordered" evidence="7">
    <location>
        <begin position="340"/>
        <end position="383"/>
    </location>
</feature>
<dbReference type="PANTHER" id="PTHR16288:SF0">
    <property type="entry name" value="TRNA (GUANINE-N(7)-)-METHYLTRANSFERASE NON-CATALYTIC SUBUNIT WDR4"/>
    <property type="match status" value="1"/>
</dbReference>
<keyword evidence="9" id="KW-1185">Reference proteome</keyword>
<evidence type="ECO:0000256" key="1">
    <source>
        <dbReference type="ARBA" id="ARBA00004123"/>
    </source>
</evidence>
<dbReference type="InterPro" id="IPR001680">
    <property type="entry name" value="WD40_rpt"/>
</dbReference>
<evidence type="ECO:0000256" key="7">
    <source>
        <dbReference type="SAM" id="MobiDB-lite"/>
    </source>
</evidence>
<gene>
    <name evidence="8" type="ORF">TrST_g12775</name>
</gene>
<dbReference type="PANTHER" id="PTHR16288">
    <property type="entry name" value="WD40 REPEAT PROTEIN 4"/>
    <property type="match status" value="1"/>
</dbReference>
<dbReference type="GO" id="GO:0006400">
    <property type="term" value="P:tRNA modification"/>
    <property type="evidence" value="ECO:0007669"/>
    <property type="project" value="TreeGrafter"/>
</dbReference>
<dbReference type="EMBL" id="BRXY01000070">
    <property type="protein sequence ID" value="GMH61244.1"/>
    <property type="molecule type" value="Genomic_DNA"/>
</dbReference>
<dbReference type="AlphaFoldDB" id="A0A9W6ZVH7"/>
<dbReference type="PROSITE" id="PS50082">
    <property type="entry name" value="WD_REPEATS_2"/>
    <property type="match status" value="1"/>
</dbReference>
<organism evidence="8 9">
    <name type="scientific">Triparma strigata</name>
    <dbReference type="NCBI Taxonomy" id="1606541"/>
    <lineage>
        <taxon>Eukaryota</taxon>
        <taxon>Sar</taxon>
        <taxon>Stramenopiles</taxon>
        <taxon>Ochrophyta</taxon>
        <taxon>Bolidophyceae</taxon>
        <taxon>Parmales</taxon>
        <taxon>Triparmaceae</taxon>
        <taxon>Triparma</taxon>
    </lineage>
</organism>
<sequence>MKTLLYICNPAAATNANISSSSSTSAVVGLASTSFAFYNNAVIELNFKAQGDNNDENPNVQCVDAFLTEDKLLVAVVKFKTVAVFTLTPGSTSPTATYTFTVPKKVSCVKFITEKDYPMMILVGDKAGDVTSYSTSPPQKSKHIVGHTASMITCLSLSSGPSSPPFILSGDRDEKIRVTNFPNTYVLENILLGHTGYITSLSSNETRCVSSSGDSTVRVWDYKKPTEEALLKTLEVEGVPSVTAISPSNVIAFAIDGGKEVNIVSPNSSSVLKITVSASILGLTFSGNDELFVLTSSPSSHLSVFSTTGSDLTSSTPLAVSLNLAAASVKGVPSVLIEGENANGGSEKSDAALVKRDKHHTIEKRLNDKGGNKKKKQKTEEVL</sequence>